<dbReference type="EMBL" id="CP053586">
    <property type="protein sequence ID" value="WNZ25767.1"/>
    <property type="molecule type" value="Genomic_DNA"/>
</dbReference>
<feature type="coiled-coil region" evidence="1">
    <location>
        <begin position="33"/>
        <end position="60"/>
    </location>
</feature>
<sequence>MQNLDDSLSMYYALRQQKAVEISARIGQIQLQLATELQGLQELEQQLLSAQENVLEQIRLVLETDARSLLSTPQFQEFVRDLLKEVKAKPKKASFVLEVAPKTTK</sequence>
<reference evidence="2" key="1">
    <citation type="submission" date="2020-05" db="EMBL/GenBank/DDBJ databases">
        <authorList>
            <person name="Zhu T."/>
            <person name="Keshari N."/>
            <person name="Lu X."/>
        </authorList>
    </citation>
    <scope>NUCLEOTIDE SEQUENCE</scope>
    <source>
        <strain evidence="2">NK1-12</strain>
    </source>
</reference>
<protein>
    <submittedName>
        <fullName evidence="2">Uncharacterized protein</fullName>
    </submittedName>
</protein>
<dbReference type="AlphaFoldDB" id="A0AA96WX27"/>
<evidence type="ECO:0000256" key="1">
    <source>
        <dbReference type="SAM" id="Coils"/>
    </source>
</evidence>
<keyword evidence="1" id="KW-0175">Coiled coil</keyword>
<proteinExistence type="predicted"/>
<evidence type="ECO:0000313" key="2">
    <source>
        <dbReference type="EMBL" id="WNZ25767.1"/>
    </source>
</evidence>
<gene>
    <name evidence="2" type="ORF">HJG54_24970</name>
</gene>
<organism evidence="2">
    <name type="scientific">Leptolyngbya sp. NK1-12</name>
    <dbReference type="NCBI Taxonomy" id="2547451"/>
    <lineage>
        <taxon>Bacteria</taxon>
        <taxon>Bacillati</taxon>
        <taxon>Cyanobacteriota</taxon>
        <taxon>Cyanophyceae</taxon>
        <taxon>Leptolyngbyales</taxon>
        <taxon>Leptolyngbyaceae</taxon>
        <taxon>Leptolyngbya group</taxon>
        <taxon>Leptolyngbya</taxon>
    </lineage>
</organism>
<dbReference type="RefSeq" id="WP_316431929.1">
    <property type="nucleotide sequence ID" value="NZ_CP053586.1"/>
</dbReference>
<accession>A0AA96WX27</accession>
<name>A0AA96WX27_9CYAN</name>